<feature type="compositionally biased region" description="Polar residues" evidence="1">
    <location>
        <begin position="91"/>
        <end position="100"/>
    </location>
</feature>
<reference evidence="2 3" key="1">
    <citation type="submission" date="2020-09" db="EMBL/GenBank/DDBJ databases">
        <title>De no assembly of potato wild relative species, Solanum commersonii.</title>
        <authorList>
            <person name="Cho K."/>
        </authorList>
    </citation>
    <scope>NUCLEOTIDE SEQUENCE [LARGE SCALE GENOMIC DNA]</scope>
    <source>
        <strain evidence="2">LZ3.2</strain>
        <tissue evidence="2">Leaf</tissue>
    </source>
</reference>
<evidence type="ECO:0000313" key="2">
    <source>
        <dbReference type="EMBL" id="KAG5570833.1"/>
    </source>
</evidence>
<dbReference type="EMBL" id="JACXVP010000012">
    <property type="protein sequence ID" value="KAG5570833.1"/>
    <property type="molecule type" value="Genomic_DNA"/>
</dbReference>
<comment type="caution">
    <text evidence="2">The sequence shown here is derived from an EMBL/GenBank/DDBJ whole genome shotgun (WGS) entry which is preliminary data.</text>
</comment>
<keyword evidence="3" id="KW-1185">Reference proteome</keyword>
<dbReference type="Proteomes" id="UP000824120">
    <property type="component" value="Chromosome 12"/>
</dbReference>
<sequence>MGRKHGKGGALNVINYKTKQSGYKDIYAREDALQGIRGSYQHNRSTSMPQTNNKMYLEPEEQKGCNTSSDDSQPIGRCQGANPGGKGEELTGSNHQLNTF</sequence>
<evidence type="ECO:0000256" key="1">
    <source>
        <dbReference type="SAM" id="MobiDB-lite"/>
    </source>
</evidence>
<dbReference type="AlphaFoldDB" id="A0A9J5W5W5"/>
<accession>A0A9J5W5W5</accession>
<gene>
    <name evidence="2" type="ORF">H5410_060599</name>
</gene>
<name>A0A9J5W5W5_SOLCO</name>
<organism evidence="2 3">
    <name type="scientific">Solanum commersonii</name>
    <name type="common">Commerson's wild potato</name>
    <name type="synonym">Commerson's nightshade</name>
    <dbReference type="NCBI Taxonomy" id="4109"/>
    <lineage>
        <taxon>Eukaryota</taxon>
        <taxon>Viridiplantae</taxon>
        <taxon>Streptophyta</taxon>
        <taxon>Embryophyta</taxon>
        <taxon>Tracheophyta</taxon>
        <taxon>Spermatophyta</taxon>
        <taxon>Magnoliopsida</taxon>
        <taxon>eudicotyledons</taxon>
        <taxon>Gunneridae</taxon>
        <taxon>Pentapetalae</taxon>
        <taxon>asterids</taxon>
        <taxon>lamiids</taxon>
        <taxon>Solanales</taxon>
        <taxon>Solanaceae</taxon>
        <taxon>Solanoideae</taxon>
        <taxon>Solaneae</taxon>
        <taxon>Solanum</taxon>
    </lineage>
</organism>
<evidence type="ECO:0000313" key="3">
    <source>
        <dbReference type="Proteomes" id="UP000824120"/>
    </source>
</evidence>
<proteinExistence type="predicted"/>
<feature type="region of interest" description="Disordered" evidence="1">
    <location>
        <begin position="39"/>
        <end position="100"/>
    </location>
</feature>
<protein>
    <submittedName>
        <fullName evidence="2">Uncharacterized protein</fullName>
    </submittedName>
</protein>
<feature type="compositionally biased region" description="Polar residues" evidence="1">
    <location>
        <begin position="40"/>
        <end position="54"/>
    </location>
</feature>